<dbReference type="SUPFAM" id="SSF117839">
    <property type="entry name" value="WWE domain"/>
    <property type="match status" value="1"/>
</dbReference>
<comment type="similarity">
    <text evidence="11">Belongs to the ARTD/PARP family.</text>
</comment>
<evidence type="ECO:0000256" key="15">
    <source>
        <dbReference type="PROSITE-ProRule" id="PRU00723"/>
    </source>
</evidence>
<evidence type="ECO:0000256" key="4">
    <source>
        <dbReference type="ARBA" id="ARBA00022553"/>
    </source>
</evidence>
<dbReference type="InterPro" id="IPR041360">
    <property type="entry name" value="ZAP_HTH"/>
</dbReference>
<evidence type="ECO:0000313" key="21">
    <source>
        <dbReference type="Proteomes" id="UP000694381"/>
    </source>
</evidence>
<keyword evidence="6" id="KW-0677">Repeat</keyword>
<protein>
    <recommendedName>
        <fullName evidence="12">Zinc finger CCCH-type antiviral protein 1</fullName>
    </recommendedName>
    <alternativeName>
        <fullName evidence="14">ADP-ribosyltransferase diphtheria toxin-like 13</fullName>
    </alternativeName>
    <alternativeName>
        <fullName evidence="13">Inactive Poly [ADP-ribose] polymerase 13</fullName>
    </alternativeName>
</protein>
<dbReference type="GO" id="GO:0008270">
    <property type="term" value="F:zinc ion binding"/>
    <property type="evidence" value="ECO:0007669"/>
    <property type="project" value="UniProtKB-KW"/>
</dbReference>
<keyword evidence="9" id="KW-0051">Antiviral defense</keyword>
<dbReference type="Pfam" id="PF25261">
    <property type="entry name" value="zf-CCCH_PARP12"/>
    <property type="match status" value="1"/>
</dbReference>
<dbReference type="Proteomes" id="UP000694381">
    <property type="component" value="Unassembled WGS sequence"/>
</dbReference>
<dbReference type="Pfam" id="PF18633">
    <property type="entry name" value="zf-CCCH_8"/>
    <property type="match status" value="1"/>
</dbReference>
<evidence type="ECO:0000256" key="14">
    <source>
        <dbReference type="ARBA" id="ARBA00083132"/>
    </source>
</evidence>
<comment type="subcellular location">
    <subcellularLocation>
        <location evidence="2">Cytoplasm</location>
    </subcellularLocation>
    <subcellularLocation>
        <location evidence="1">Nucleus</location>
    </subcellularLocation>
</comment>
<sequence length="905" mass="101094">MADPGVCSFITKILCAHGGRMTLEELLGKIALPEAQLWELLEAAGPDRFVLLELGGRAGITRSVVATTRARVCRRKYCQRPCDNLHLCKLNLLGRCHYSQADRNLCKYSHEVLSEQNFQVLKNHELSGLNKEELAVLLVQSDPFFMPEICKSYKGEGRKQICSEPQPCERLHICEHFTRGNCSYLNCLRSHNLMDRKVLAIMKEHGLSPDVVQSIQDICNSKHIRRNPPGSRPPNSHRRAAASRGRSKSRDRFLQSSLEFLPSSSSQRSGPPSPDVASCEAPLEDVQTDDINDLINKIKYLGSQDCAQPSSISSKAAGLRVSTQMGKSQKFSENGGPDGFSYKNHSNSSLSQRPTSSSLDSAHISEAITIRKGVPSSQHMDVKGKSESQNIQYVPLFTGHADGATVAGTATAALNYRATANGPREMALPSNHQSSAAVLWDLQTTGRITNSDPDLTFLNGKYKENTLRAGKCIHNSNGSSQIMDKTSKGAKSNTSGFGLKAAVTGENNALCSGGQSLKSQVMTTAGETTALVQVSRLPQSPPPSSSHRAAASGTPGKSLAHASVGPASELARTTPVCISIPTRMDDHDSKEICPDHLYKGCQLSNCSKIHFHLPYRWQMFISTWVDFQDMENIEQAYCNPQTDTFLTGIYEINFQKMTFGSNPVRRLSTPSSVTKPVNSVFTTKWLWYWKNESNKWIQYGGEPSSDIDSSYLESFFQSWPRGVVPFRVGSQDYELSFQGMIQTNVTSKTQRDVIRRPVFISLKDMEQLRRGPDYQPVVTNTQALASNSLSQRISVNFQSNEYEVFELNSQDEEYIRISEQFKTSMKQFKIEKMKRIWNQKLSDAFQRKKLRMRNKEEVLLFHATRHAYVDYICKNNFECALHESRETRYGKGFSSSVHGLIKMFM</sequence>
<evidence type="ECO:0000256" key="16">
    <source>
        <dbReference type="SAM" id="MobiDB-lite"/>
    </source>
</evidence>
<dbReference type="InterPro" id="IPR037197">
    <property type="entry name" value="WWE_dom_sf"/>
</dbReference>
<evidence type="ECO:0000256" key="8">
    <source>
        <dbReference type="ARBA" id="ARBA00022833"/>
    </source>
</evidence>
<reference evidence="20" key="2">
    <citation type="submission" date="2025-09" db="UniProtKB">
        <authorList>
            <consortium name="Ensembl"/>
        </authorList>
    </citation>
    <scope>IDENTIFICATION</scope>
</reference>
<organism evidence="20 21">
    <name type="scientific">Nannospalax galili</name>
    <name type="common">Northern Israeli blind subterranean mole rat</name>
    <name type="synonym">Spalax galili</name>
    <dbReference type="NCBI Taxonomy" id="1026970"/>
    <lineage>
        <taxon>Eukaryota</taxon>
        <taxon>Metazoa</taxon>
        <taxon>Chordata</taxon>
        <taxon>Craniata</taxon>
        <taxon>Vertebrata</taxon>
        <taxon>Euteleostomi</taxon>
        <taxon>Mammalia</taxon>
        <taxon>Eutheria</taxon>
        <taxon>Euarchontoglires</taxon>
        <taxon>Glires</taxon>
        <taxon>Rodentia</taxon>
        <taxon>Myomorpha</taxon>
        <taxon>Muroidea</taxon>
        <taxon>Spalacidae</taxon>
        <taxon>Spalacinae</taxon>
        <taxon>Nannospalax</taxon>
    </lineage>
</organism>
<dbReference type="Pfam" id="PF23466">
    <property type="entry name" value="WWE_4"/>
    <property type="match status" value="1"/>
</dbReference>
<reference evidence="20" key="1">
    <citation type="submission" date="2025-08" db="UniProtKB">
        <authorList>
            <consortium name="Ensembl"/>
        </authorList>
    </citation>
    <scope>IDENTIFICATION</scope>
</reference>
<keyword evidence="10" id="KW-0539">Nucleus</keyword>
<dbReference type="Pfam" id="PF02825">
    <property type="entry name" value="WWE"/>
    <property type="match status" value="1"/>
</dbReference>
<dbReference type="InterPro" id="IPR036388">
    <property type="entry name" value="WH-like_DNA-bd_sf"/>
</dbReference>
<dbReference type="SUPFAM" id="SSF56399">
    <property type="entry name" value="ADP-ribosylation"/>
    <property type="match status" value="1"/>
</dbReference>
<dbReference type="GO" id="GO:0051607">
    <property type="term" value="P:defense response to virus"/>
    <property type="evidence" value="ECO:0007669"/>
    <property type="project" value="UniProtKB-KW"/>
</dbReference>
<keyword evidence="4" id="KW-0597">Phosphoprotein</keyword>
<keyword evidence="21" id="KW-1185">Reference proteome</keyword>
<evidence type="ECO:0000313" key="20">
    <source>
        <dbReference type="Ensembl" id="ENSNGAP00000015785.1"/>
    </source>
</evidence>
<gene>
    <name evidence="20" type="primary">Zc3hav1</name>
</gene>
<keyword evidence="7 15" id="KW-0863">Zinc-finger</keyword>
<evidence type="ECO:0000256" key="3">
    <source>
        <dbReference type="ARBA" id="ARBA00022490"/>
    </source>
</evidence>
<evidence type="ECO:0000256" key="7">
    <source>
        <dbReference type="ARBA" id="ARBA00022771"/>
    </source>
</evidence>
<dbReference type="PROSITE" id="PS51059">
    <property type="entry name" value="PARP_CATALYTIC"/>
    <property type="match status" value="1"/>
</dbReference>
<evidence type="ECO:0000256" key="12">
    <source>
        <dbReference type="ARBA" id="ARBA00070740"/>
    </source>
</evidence>
<evidence type="ECO:0000256" key="5">
    <source>
        <dbReference type="ARBA" id="ARBA00022723"/>
    </source>
</evidence>
<feature type="compositionally biased region" description="Low complexity" evidence="16">
    <location>
        <begin position="346"/>
        <end position="360"/>
    </location>
</feature>
<dbReference type="InterPro" id="IPR012317">
    <property type="entry name" value="Poly(ADP-ribose)pol_cat_dom"/>
</dbReference>
<dbReference type="Gene3D" id="3.30.720.50">
    <property type="match status" value="1"/>
</dbReference>
<evidence type="ECO:0000256" key="6">
    <source>
        <dbReference type="ARBA" id="ARBA00022737"/>
    </source>
</evidence>
<accession>A0A8C6RBF3</accession>
<evidence type="ECO:0000256" key="2">
    <source>
        <dbReference type="ARBA" id="ARBA00004496"/>
    </source>
</evidence>
<dbReference type="InterPro" id="IPR000571">
    <property type="entry name" value="Znf_CCCH"/>
</dbReference>
<dbReference type="FunFam" id="1.10.10.10:FF:000428">
    <property type="entry name" value="Zinc finger CCCH-type containing, antiviral 1"/>
    <property type="match status" value="1"/>
</dbReference>
<dbReference type="GO" id="GO:0003723">
    <property type="term" value="F:RNA binding"/>
    <property type="evidence" value="ECO:0007669"/>
    <property type="project" value="TreeGrafter"/>
</dbReference>
<dbReference type="AlphaFoldDB" id="A0A8C6RBF3"/>
<dbReference type="PROSITE" id="PS50103">
    <property type="entry name" value="ZF_C3H1"/>
    <property type="match status" value="1"/>
</dbReference>
<dbReference type="GeneTree" id="ENSGT00940000162001"/>
<feature type="region of interest" description="Disordered" evidence="16">
    <location>
        <begin position="317"/>
        <end position="360"/>
    </location>
</feature>
<evidence type="ECO:0000259" key="18">
    <source>
        <dbReference type="PROSITE" id="PS50918"/>
    </source>
</evidence>
<dbReference type="InterPro" id="IPR057602">
    <property type="entry name" value="Zfn-CCCH_PARP12"/>
</dbReference>
<feature type="zinc finger region" description="C3H1-type" evidence="15">
    <location>
        <begin position="173"/>
        <end position="194"/>
    </location>
</feature>
<feature type="compositionally biased region" description="Basic residues" evidence="16">
    <location>
        <begin position="235"/>
        <end position="247"/>
    </location>
</feature>
<dbReference type="GO" id="GO:0005634">
    <property type="term" value="C:nucleus"/>
    <property type="evidence" value="ECO:0007669"/>
    <property type="project" value="UniProtKB-SubCell"/>
</dbReference>
<dbReference type="GO" id="GO:0032481">
    <property type="term" value="P:positive regulation of type I interferon production"/>
    <property type="evidence" value="ECO:0007669"/>
    <property type="project" value="TreeGrafter"/>
</dbReference>
<feature type="region of interest" description="Disordered" evidence="16">
    <location>
        <begin position="222"/>
        <end position="281"/>
    </location>
</feature>
<dbReference type="Ensembl" id="ENSNGAT00000021392.1">
    <property type="protein sequence ID" value="ENSNGAP00000015785.1"/>
    <property type="gene ID" value="ENSNGAG00000016695.1"/>
</dbReference>
<dbReference type="Pfam" id="PF00644">
    <property type="entry name" value="PARP"/>
    <property type="match status" value="1"/>
</dbReference>
<evidence type="ECO:0000256" key="10">
    <source>
        <dbReference type="ARBA" id="ARBA00023242"/>
    </source>
</evidence>
<proteinExistence type="inferred from homology"/>
<dbReference type="GO" id="GO:0061014">
    <property type="term" value="P:positive regulation of mRNA catabolic process"/>
    <property type="evidence" value="ECO:0007669"/>
    <property type="project" value="TreeGrafter"/>
</dbReference>
<dbReference type="InterPro" id="IPR004170">
    <property type="entry name" value="WWE_dom"/>
</dbReference>
<feature type="domain" description="PARP catalytic" evidence="19">
    <location>
        <begin position="791"/>
        <end position="905"/>
    </location>
</feature>
<feature type="domain" description="WWE" evidence="18">
    <location>
        <begin position="672"/>
        <end position="755"/>
    </location>
</feature>
<feature type="domain" description="C3H1-type" evidence="17">
    <location>
        <begin position="173"/>
        <end position="194"/>
    </location>
</feature>
<dbReference type="GO" id="GO:0003950">
    <property type="term" value="F:NAD+ poly-ADP-ribosyltransferase activity"/>
    <property type="evidence" value="ECO:0007669"/>
    <property type="project" value="InterPro"/>
</dbReference>
<dbReference type="Gene3D" id="1.10.10.10">
    <property type="entry name" value="Winged helix-like DNA-binding domain superfamily/Winged helix DNA-binding domain"/>
    <property type="match status" value="1"/>
</dbReference>
<keyword evidence="8 15" id="KW-0862">Zinc</keyword>
<dbReference type="PANTHER" id="PTHR45740:SF8">
    <property type="entry name" value="ZINC FINGER CCCH-TYPE ANTIVIRAL PROTEIN 1"/>
    <property type="match status" value="1"/>
</dbReference>
<dbReference type="GO" id="GO:1990404">
    <property type="term" value="F:NAD+-protein mono-ADP-ribosyltransferase activity"/>
    <property type="evidence" value="ECO:0007669"/>
    <property type="project" value="TreeGrafter"/>
</dbReference>
<dbReference type="InterPro" id="IPR040954">
    <property type="entry name" value="Znf-CCCH_8"/>
</dbReference>
<evidence type="ECO:0000259" key="19">
    <source>
        <dbReference type="PROSITE" id="PS51059"/>
    </source>
</evidence>
<feature type="compositionally biased region" description="Low complexity" evidence="16">
    <location>
        <begin position="254"/>
        <end position="270"/>
    </location>
</feature>
<feature type="compositionally biased region" description="Polar residues" evidence="16">
    <location>
        <begin position="321"/>
        <end position="332"/>
    </location>
</feature>
<dbReference type="Gene3D" id="3.90.228.10">
    <property type="match status" value="1"/>
</dbReference>
<evidence type="ECO:0000256" key="1">
    <source>
        <dbReference type="ARBA" id="ARBA00004123"/>
    </source>
</evidence>
<dbReference type="PROSITE" id="PS50918">
    <property type="entry name" value="WWE"/>
    <property type="match status" value="1"/>
</dbReference>
<evidence type="ECO:0000256" key="11">
    <source>
        <dbReference type="ARBA" id="ARBA00024347"/>
    </source>
</evidence>
<evidence type="ECO:0000259" key="17">
    <source>
        <dbReference type="PROSITE" id="PS50103"/>
    </source>
</evidence>
<feature type="region of interest" description="Disordered" evidence="16">
    <location>
        <begin position="536"/>
        <end position="567"/>
    </location>
</feature>
<dbReference type="PANTHER" id="PTHR45740">
    <property type="entry name" value="POLY [ADP-RIBOSE] POLYMERASE"/>
    <property type="match status" value="1"/>
</dbReference>
<name>A0A8C6RBF3_NANGA</name>
<dbReference type="InterPro" id="IPR051712">
    <property type="entry name" value="ARTD-AVP"/>
</dbReference>
<evidence type="ECO:0000256" key="13">
    <source>
        <dbReference type="ARBA" id="ARBA00082031"/>
    </source>
</evidence>
<keyword evidence="5 15" id="KW-0479">Metal-binding</keyword>
<evidence type="ECO:0000256" key="9">
    <source>
        <dbReference type="ARBA" id="ARBA00023118"/>
    </source>
</evidence>
<dbReference type="GO" id="GO:0005737">
    <property type="term" value="C:cytoplasm"/>
    <property type="evidence" value="ECO:0007669"/>
    <property type="project" value="UniProtKB-SubCell"/>
</dbReference>
<dbReference type="Pfam" id="PF18606">
    <property type="entry name" value="HTH_53"/>
    <property type="match status" value="1"/>
</dbReference>
<keyword evidence="3" id="KW-0963">Cytoplasm</keyword>